<dbReference type="Gene3D" id="1.25.10.10">
    <property type="entry name" value="Leucine-rich Repeat Variant"/>
    <property type="match status" value="1"/>
</dbReference>
<sequence>MGAILDDHSSMDEEYKFVTSDDPDLLANMASIPGEKEGDLVVDVNLNVGAVVVGEVEDVFVRMEYNQEIIELEDTNPNVGSGSCSWWNANPNMSHDCMGVAVVALGPETFLKLLPLNVEAQRLSDVNVWLFPILRQHIVGARLSFFIETLPDNIRLLKLKSAKHMQEGHVHSARSVDRLVCSLWSLLPSFCNYPVDTAESFKDLATELCHSLCRESDFRGVICLSLQKLIQQNKRIKEGGNEASGEVSISQQQAVFLYTSEVAACNLEVLRSSALEILSTLLNIFLKSSKDEGGSLQITIGEFASIADKSVVSRLFKSVIQKLLESKKETSKVQNTRSSSSMEIDNSSNEQGKLYDLAVALLPGLGTKEVDLLFAAVEPELKIQKKAFKALSAVLKVILFCIDFIARRFEDLLKLMFEVMCSCPSSAKRHRLDCLHLLIAHVLKDKSEQMKHEIVASFLIEIVLGLKESNKKIRNRAEEIILQIGHFCMDEDKSGNKENLYNFFIMVLAGLACEMPHMISAAMQGVAHLTYEFPDLLPHAFNVLPLAYLLLQRKNREINKGCLRFLKVLVAKSQAEGLETHVRGMVEALLSYQNSIAKVKQLLEILVKKCGLNAVREVMPEEHVKLLKI</sequence>
<evidence type="ECO:0000313" key="5">
    <source>
        <dbReference type="Proteomes" id="UP001408789"/>
    </source>
</evidence>
<evidence type="ECO:0000259" key="3">
    <source>
        <dbReference type="PROSITE" id="PS50966"/>
    </source>
</evidence>
<dbReference type="InterPro" id="IPR011989">
    <property type="entry name" value="ARM-like"/>
</dbReference>
<dbReference type="InterPro" id="IPR007527">
    <property type="entry name" value="Znf_SWIM"/>
</dbReference>
<comment type="caution">
    <text evidence="4">The sequence shown here is derived from an EMBL/GenBank/DDBJ whole genome shotgun (WGS) entry which is preliminary data.</text>
</comment>
<proteinExistence type="inferred from homology"/>
<dbReference type="PANTHER" id="PTHR48445:SF1">
    <property type="entry name" value="OS02G0782100 PROTEIN"/>
    <property type="match status" value="1"/>
</dbReference>
<keyword evidence="2" id="KW-0862">Zinc</keyword>
<evidence type="ECO:0000313" key="4">
    <source>
        <dbReference type="EMBL" id="KAK9064121.1"/>
    </source>
</evidence>
<dbReference type="InterPro" id="IPR016024">
    <property type="entry name" value="ARM-type_fold"/>
</dbReference>
<dbReference type="InterPro" id="IPR012978">
    <property type="entry name" value="HEAT_RRP12"/>
</dbReference>
<reference evidence="4 5" key="1">
    <citation type="submission" date="2024-04" db="EMBL/GenBank/DDBJ databases">
        <title>The reference genome of an endangered Asteraceae, Deinandra increscens subsp. villosa, native to the Central Coast of California.</title>
        <authorList>
            <person name="Guilliams M."/>
            <person name="Hasenstab-Lehman K."/>
            <person name="Meyer R."/>
            <person name="Mcevoy S."/>
        </authorList>
    </citation>
    <scope>NUCLEOTIDE SEQUENCE [LARGE SCALE GENOMIC DNA]</scope>
    <source>
        <tissue evidence="4">Leaf</tissue>
    </source>
</reference>
<comment type="similarity">
    <text evidence="1">Belongs to the RRP12 family.</text>
</comment>
<dbReference type="GO" id="GO:0008270">
    <property type="term" value="F:zinc ion binding"/>
    <property type="evidence" value="ECO:0007669"/>
    <property type="project" value="UniProtKB-KW"/>
</dbReference>
<dbReference type="SUPFAM" id="SSF48371">
    <property type="entry name" value="ARM repeat"/>
    <property type="match status" value="1"/>
</dbReference>
<dbReference type="EMBL" id="JBCNJP010000018">
    <property type="protein sequence ID" value="KAK9064121.1"/>
    <property type="molecule type" value="Genomic_DNA"/>
</dbReference>
<evidence type="ECO:0000256" key="2">
    <source>
        <dbReference type="PROSITE-ProRule" id="PRU00325"/>
    </source>
</evidence>
<protein>
    <recommendedName>
        <fullName evidence="3">SWIM-type domain-containing protein</fullName>
    </recommendedName>
</protein>
<dbReference type="PANTHER" id="PTHR48445">
    <property type="entry name" value="OS02G0782100 PROTEIN"/>
    <property type="match status" value="1"/>
</dbReference>
<dbReference type="Proteomes" id="UP001408789">
    <property type="component" value="Unassembled WGS sequence"/>
</dbReference>
<feature type="domain" description="SWIM-type" evidence="3">
    <location>
        <begin position="413"/>
        <end position="445"/>
    </location>
</feature>
<dbReference type="Pfam" id="PF08161">
    <property type="entry name" value="RRP12_HEAT"/>
    <property type="match status" value="1"/>
</dbReference>
<accession>A0AAP0CW66</accession>
<keyword evidence="5" id="KW-1185">Reference proteome</keyword>
<name>A0AAP0CW66_9ASTR</name>
<dbReference type="PROSITE" id="PS50966">
    <property type="entry name" value="ZF_SWIM"/>
    <property type="match status" value="1"/>
</dbReference>
<evidence type="ECO:0000256" key="1">
    <source>
        <dbReference type="ARBA" id="ARBA00007690"/>
    </source>
</evidence>
<gene>
    <name evidence="4" type="ORF">SSX86_017993</name>
</gene>
<organism evidence="4 5">
    <name type="scientific">Deinandra increscens subsp. villosa</name>
    <dbReference type="NCBI Taxonomy" id="3103831"/>
    <lineage>
        <taxon>Eukaryota</taxon>
        <taxon>Viridiplantae</taxon>
        <taxon>Streptophyta</taxon>
        <taxon>Embryophyta</taxon>
        <taxon>Tracheophyta</taxon>
        <taxon>Spermatophyta</taxon>
        <taxon>Magnoliopsida</taxon>
        <taxon>eudicotyledons</taxon>
        <taxon>Gunneridae</taxon>
        <taxon>Pentapetalae</taxon>
        <taxon>asterids</taxon>
        <taxon>campanulids</taxon>
        <taxon>Asterales</taxon>
        <taxon>Asteraceae</taxon>
        <taxon>Asteroideae</taxon>
        <taxon>Heliantheae alliance</taxon>
        <taxon>Madieae</taxon>
        <taxon>Madiinae</taxon>
        <taxon>Deinandra</taxon>
    </lineage>
</organism>
<dbReference type="AlphaFoldDB" id="A0AAP0CW66"/>
<keyword evidence="2" id="KW-0479">Metal-binding</keyword>
<keyword evidence="2" id="KW-0863">Zinc-finger</keyword>